<keyword evidence="1" id="KW-0732">Signal</keyword>
<comment type="caution">
    <text evidence="2">The sequence shown here is derived from an EMBL/GenBank/DDBJ whole genome shotgun (WGS) entry which is preliminary data.</text>
</comment>
<proteinExistence type="predicted"/>
<feature type="chain" id="PRO_5020452631" evidence="1">
    <location>
        <begin position="20"/>
        <end position="105"/>
    </location>
</feature>
<evidence type="ECO:0000256" key="1">
    <source>
        <dbReference type="SAM" id="SignalP"/>
    </source>
</evidence>
<dbReference type="AlphaFoldDB" id="A0A4V3DN22"/>
<evidence type="ECO:0000313" key="2">
    <source>
        <dbReference type="EMBL" id="TDR46776.1"/>
    </source>
</evidence>
<accession>A0A4V3DN22</accession>
<keyword evidence="3" id="KW-1185">Reference proteome</keyword>
<feature type="signal peptide" evidence="1">
    <location>
        <begin position="1"/>
        <end position="19"/>
    </location>
</feature>
<dbReference type="Proteomes" id="UP000295293">
    <property type="component" value="Unassembled WGS sequence"/>
</dbReference>
<organism evidence="2 3">
    <name type="scientific">Tahibacter aquaticus</name>
    <dbReference type="NCBI Taxonomy" id="520092"/>
    <lineage>
        <taxon>Bacteria</taxon>
        <taxon>Pseudomonadati</taxon>
        <taxon>Pseudomonadota</taxon>
        <taxon>Gammaproteobacteria</taxon>
        <taxon>Lysobacterales</taxon>
        <taxon>Rhodanobacteraceae</taxon>
        <taxon>Tahibacter</taxon>
    </lineage>
</organism>
<sequence>MSNLLKTALLVMIAFPALAASHHPDTKMAKWLKLSAVDQFDTAQTFVSKLHALDALPATKRRAPAQIARELVLCAKNQADGRDTFNKEATIGYYLAICVEPYMTH</sequence>
<name>A0A4V3DN22_9GAMM</name>
<dbReference type="EMBL" id="SNZH01000003">
    <property type="protein sequence ID" value="TDR46776.1"/>
    <property type="molecule type" value="Genomic_DNA"/>
</dbReference>
<dbReference type="RefSeq" id="WP_133817904.1">
    <property type="nucleotide sequence ID" value="NZ_SNZH01000003.1"/>
</dbReference>
<reference evidence="2 3" key="1">
    <citation type="submission" date="2019-03" db="EMBL/GenBank/DDBJ databases">
        <title>Genomic Encyclopedia of Type Strains, Phase IV (KMG-IV): sequencing the most valuable type-strain genomes for metagenomic binning, comparative biology and taxonomic classification.</title>
        <authorList>
            <person name="Goeker M."/>
        </authorList>
    </citation>
    <scope>NUCLEOTIDE SEQUENCE [LARGE SCALE GENOMIC DNA]</scope>
    <source>
        <strain evidence="2 3">DSM 21667</strain>
    </source>
</reference>
<gene>
    <name evidence="2" type="ORF">DFR29_103312</name>
</gene>
<evidence type="ECO:0000313" key="3">
    <source>
        <dbReference type="Proteomes" id="UP000295293"/>
    </source>
</evidence>
<protein>
    <submittedName>
        <fullName evidence="2">Uncharacterized protein</fullName>
    </submittedName>
</protein>